<dbReference type="Proteomes" id="UP000245711">
    <property type="component" value="Plasmid pRB98"/>
</dbReference>
<dbReference type="PANTHER" id="PTHR47572:SF4">
    <property type="entry name" value="LACTONASE DRP35"/>
    <property type="match status" value="1"/>
</dbReference>
<dbReference type="InterPro" id="IPR013658">
    <property type="entry name" value="SGL"/>
</dbReference>
<sequence>MKKLLDGGTFFEGPRWHEGAWYTSDLYTHRVLRVDTDGTTTEMGYAPNQPSGIGWLPDGTMLVVSMKDSRVLRRDRDGTLQLHGDLAPHTVGYANDMVVDQRGRAFVGTFGFDLFGGGTPAPGAVSRVDPDGTVTVVAEDLRFPNGMVVTPDGKTLIVAETFGARFTAFTIGEDGALHDRRVWGQVGKEPSYESIETIVQTDFAPDGCALDAEGHIWVADALYGRAVRVAPGGAIVDEVKAPNGLGLYSCTLGGPDGRTLLVCTAPSFAEEERKAAKESELYTHTVDVPRADGRP</sequence>
<accession>A0A2S2C6V9</accession>
<dbReference type="PANTHER" id="PTHR47572">
    <property type="entry name" value="LIPOPROTEIN-RELATED"/>
    <property type="match status" value="1"/>
</dbReference>
<dbReference type="InterPro" id="IPR051262">
    <property type="entry name" value="SMP-30/CGR1_Lactonase"/>
</dbReference>
<organism evidence="4 5">
    <name type="scientific">Rhodococcus oxybenzonivorans</name>
    <dbReference type="NCBI Taxonomy" id="1990687"/>
    <lineage>
        <taxon>Bacteria</taxon>
        <taxon>Bacillati</taxon>
        <taxon>Actinomycetota</taxon>
        <taxon>Actinomycetes</taxon>
        <taxon>Mycobacteriales</taxon>
        <taxon>Nocardiaceae</taxon>
        <taxon>Rhodococcus</taxon>
    </lineage>
</organism>
<evidence type="ECO:0000256" key="2">
    <source>
        <dbReference type="ARBA" id="ARBA00022801"/>
    </source>
</evidence>
<dbReference type="AlphaFoldDB" id="A0A2S2C6V9"/>
<keyword evidence="2" id="KW-0378">Hydrolase</keyword>
<feature type="domain" description="SMP-30/Gluconolactonase/LRE-like region" evidence="3">
    <location>
        <begin position="12"/>
        <end position="265"/>
    </location>
</feature>
<geneLocation type="plasmid" evidence="5">
    <name>prb98</name>
</geneLocation>
<protein>
    <submittedName>
        <fullName evidence="4">Gluconolactonase</fullName>
    </submittedName>
</protein>
<comment type="similarity">
    <text evidence="1">Belongs to the SMP-30/CGR1 family.</text>
</comment>
<dbReference type="EMBL" id="CP021355">
    <property type="protein sequence ID" value="AWK76544.1"/>
    <property type="molecule type" value="Genomic_DNA"/>
</dbReference>
<proteinExistence type="inferred from homology"/>
<evidence type="ECO:0000313" key="5">
    <source>
        <dbReference type="Proteomes" id="UP000245711"/>
    </source>
</evidence>
<evidence type="ECO:0000259" key="3">
    <source>
        <dbReference type="Pfam" id="PF08450"/>
    </source>
</evidence>
<reference evidence="4 5" key="1">
    <citation type="submission" date="2017-05" db="EMBL/GenBank/DDBJ databases">
        <title>Isolation of Rhodococcus sp. S2-17 biodegrading of BP-3.</title>
        <authorList>
            <person name="Lee Y."/>
            <person name="Kim K.H."/>
            <person name="Chun B.H."/>
            <person name="Jung H.S."/>
            <person name="Jeon C.O."/>
        </authorList>
    </citation>
    <scope>NUCLEOTIDE SEQUENCE [LARGE SCALE GENOMIC DNA]</scope>
    <source>
        <strain evidence="4 5">S2-17</strain>
        <plasmid evidence="5">prb98</plasmid>
    </source>
</reference>
<dbReference type="GO" id="GO:0016787">
    <property type="term" value="F:hydrolase activity"/>
    <property type="evidence" value="ECO:0007669"/>
    <property type="project" value="UniProtKB-KW"/>
</dbReference>
<dbReference type="SUPFAM" id="SSF63829">
    <property type="entry name" value="Calcium-dependent phosphotriesterase"/>
    <property type="match status" value="1"/>
</dbReference>
<dbReference type="RefSeq" id="WP_204165028.1">
    <property type="nucleotide sequence ID" value="NZ_CP021355.1"/>
</dbReference>
<gene>
    <name evidence="4" type="ORF">CBI38_34830</name>
</gene>
<keyword evidence="5" id="KW-1185">Reference proteome</keyword>
<dbReference type="Gene3D" id="2.120.10.30">
    <property type="entry name" value="TolB, C-terminal domain"/>
    <property type="match status" value="1"/>
</dbReference>
<keyword evidence="4" id="KW-0614">Plasmid</keyword>
<dbReference type="InterPro" id="IPR011042">
    <property type="entry name" value="6-blade_b-propeller_TolB-like"/>
</dbReference>
<evidence type="ECO:0000313" key="4">
    <source>
        <dbReference type="EMBL" id="AWK76544.1"/>
    </source>
</evidence>
<dbReference type="Pfam" id="PF08450">
    <property type="entry name" value="SGL"/>
    <property type="match status" value="1"/>
</dbReference>
<dbReference type="KEGG" id="roz:CBI38_34830"/>
<name>A0A2S2C6V9_9NOCA</name>
<evidence type="ECO:0000256" key="1">
    <source>
        <dbReference type="ARBA" id="ARBA00008853"/>
    </source>
</evidence>